<sequence length="167" mass="18226">MAPGKCRHGRADGAVPSAEMLMEVRRLLDEGALRASRAQRSCTGVADCCRFRLTGETPHVTLGEAWMAWKAWRAAGRTRVELPPDGSCPFLNGQGKCMIYQGRPLACRTHFCMSAGGALPRREVIDLIRALEDIDVVLGGDGATRLPEAVERLSRKGPADGGRKRRR</sequence>
<dbReference type="RefSeq" id="WP_102722592.1">
    <property type="nucleotide sequence ID" value="NZ_CP029701.1"/>
</dbReference>
<name>A0AAE6TAW8_9BACT</name>
<dbReference type="EMBL" id="CP029701">
    <property type="protein sequence ID" value="QHV63376.1"/>
    <property type="molecule type" value="Genomic_DNA"/>
</dbReference>
<organism evidence="1 2">
    <name type="scientific">Akkermansia massiliensis</name>
    <dbReference type="NCBI Taxonomy" id="2927224"/>
    <lineage>
        <taxon>Bacteria</taxon>
        <taxon>Pseudomonadati</taxon>
        <taxon>Verrucomicrobiota</taxon>
        <taxon>Verrucomicrobiia</taxon>
        <taxon>Verrucomicrobiales</taxon>
        <taxon>Akkermansiaceae</taxon>
        <taxon>Akkermansia</taxon>
    </lineage>
</organism>
<gene>
    <name evidence="1" type="ORF">DMI76_08390</name>
</gene>
<dbReference type="InterPro" id="IPR005358">
    <property type="entry name" value="Puta_zinc/iron-chelating_dom"/>
</dbReference>
<dbReference type="Pfam" id="PF03692">
    <property type="entry name" value="CxxCxxCC"/>
    <property type="match status" value="1"/>
</dbReference>
<evidence type="ECO:0000313" key="2">
    <source>
        <dbReference type="Proteomes" id="UP000642553"/>
    </source>
</evidence>
<protein>
    <submittedName>
        <fullName evidence="1">Zinc/iron-chelating domain-containing protein</fullName>
    </submittedName>
</protein>
<proteinExistence type="predicted"/>
<evidence type="ECO:0000313" key="1">
    <source>
        <dbReference type="EMBL" id="QHV63376.1"/>
    </source>
</evidence>
<accession>A0AAE6TAW8</accession>
<dbReference type="AlphaFoldDB" id="A0AAE6TAW8"/>
<dbReference type="Proteomes" id="UP000642553">
    <property type="component" value="Chromosome"/>
</dbReference>
<reference evidence="1" key="1">
    <citation type="submission" date="2018-05" db="EMBL/GenBank/DDBJ databases">
        <title>Complete genome sequnece of Akkermansia muciniphila EB-AMDK-40.</title>
        <authorList>
            <person name="Nam Y.-D."/>
            <person name="Chung W.-H."/>
            <person name="Park Y.S."/>
            <person name="Kang J."/>
        </authorList>
    </citation>
    <scope>NUCLEOTIDE SEQUENCE</scope>
    <source>
        <strain evidence="1">EB-AMDK-40</strain>
    </source>
</reference>